<dbReference type="EMBL" id="JAVBVO010000003">
    <property type="protein sequence ID" value="MDZ5758649.1"/>
    <property type="molecule type" value="Genomic_DNA"/>
</dbReference>
<organism evidence="1 2">
    <name type="scientific">Carnobacterium maltaromaticum</name>
    <name type="common">Carnobacterium piscicola</name>
    <dbReference type="NCBI Taxonomy" id="2751"/>
    <lineage>
        <taxon>Bacteria</taxon>
        <taxon>Bacillati</taxon>
        <taxon>Bacillota</taxon>
        <taxon>Bacilli</taxon>
        <taxon>Lactobacillales</taxon>
        <taxon>Carnobacteriaceae</taxon>
        <taxon>Carnobacterium</taxon>
    </lineage>
</organism>
<evidence type="ECO:0000313" key="1">
    <source>
        <dbReference type="EMBL" id="MDZ5758649.1"/>
    </source>
</evidence>
<dbReference type="RefSeq" id="WP_010051683.1">
    <property type="nucleotide sequence ID" value="NZ_BJOJ01000036.1"/>
</dbReference>
<accession>A0AAW9JTQ3</accession>
<protein>
    <submittedName>
        <fullName evidence="1">Uncharacterized protein</fullName>
    </submittedName>
</protein>
<evidence type="ECO:0000313" key="2">
    <source>
        <dbReference type="Proteomes" id="UP001290462"/>
    </source>
</evidence>
<sequence>MIVFNAPVQQDKIIETLTSFNEEGISYEFVEKKGIKLYFKSATDDQEAAAKKAKEIIKGTPYGGVLYFQVTVEEG</sequence>
<dbReference type="Proteomes" id="UP001290462">
    <property type="component" value="Unassembled WGS sequence"/>
</dbReference>
<name>A0AAW9JTQ3_CARML</name>
<proteinExistence type="predicted"/>
<comment type="caution">
    <text evidence="1">The sequence shown here is derived from an EMBL/GenBank/DDBJ whole genome shotgun (WGS) entry which is preliminary data.</text>
</comment>
<dbReference type="GeneID" id="83605306"/>
<reference evidence="1" key="1">
    <citation type="submission" date="2023-08" db="EMBL/GenBank/DDBJ databases">
        <title>Genomic characterization of piscicolin 126 produced by Carnobacterium maltaromaticum CM22 strain isolated from salmon (Salmo salar).</title>
        <authorList>
            <person name="Gonzalez-Gragera E."/>
            <person name="Garcia-Lopez J.D."/>
            <person name="Teso-Perez C."/>
            <person name="Gimenez-Hernandez I."/>
            <person name="Peralta-Sanchez J.M."/>
            <person name="Valdivia E."/>
            <person name="Montalban-Lopez M."/>
            <person name="Martin-Platero A.M."/>
            <person name="Banos A."/>
            <person name="Martinez-Bueno M."/>
        </authorList>
    </citation>
    <scope>NUCLEOTIDE SEQUENCE</scope>
    <source>
        <strain evidence="1">CM22</strain>
    </source>
</reference>
<gene>
    <name evidence="1" type="ORF">RAK27_08290</name>
</gene>
<dbReference type="AlphaFoldDB" id="A0AAW9JTQ3"/>